<reference evidence="5" key="1">
    <citation type="submission" date="2020-05" db="EMBL/GenBank/DDBJ databases">
        <authorList>
            <person name="Chiriac C."/>
            <person name="Salcher M."/>
            <person name="Ghai R."/>
            <person name="Kavagutti S V."/>
        </authorList>
    </citation>
    <scope>NUCLEOTIDE SEQUENCE</scope>
</reference>
<organism evidence="5">
    <name type="scientific">freshwater metagenome</name>
    <dbReference type="NCBI Taxonomy" id="449393"/>
    <lineage>
        <taxon>unclassified sequences</taxon>
        <taxon>metagenomes</taxon>
        <taxon>ecological metagenomes</taxon>
    </lineage>
</organism>
<dbReference type="EMBL" id="CAFBPQ010000087">
    <property type="protein sequence ID" value="CAB5033136.1"/>
    <property type="molecule type" value="Genomic_DNA"/>
</dbReference>
<dbReference type="Pfam" id="PF00293">
    <property type="entry name" value="NUDIX"/>
    <property type="match status" value="1"/>
</dbReference>
<evidence type="ECO:0000313" key="5">
    <source>
        <dbReference type="EMBL" id="CAB4917480.1"/>
    </source>
</evidence>
<sequence>MSDTPHAISAADLLRWAETLSGVARTGMGFTQSLYEKERFEEVLKVAADIRAAALEEAEADVLYDDWLASVGSGVPGYVTPKVAVASIVANEKKEILLTQRADSGVWLYPVGWADVGYSPSEIAIKEVLEETGIEVEVESLIAVFDGLRLGFARLGMYSLLFHCRMIGGELNGHPLETSAVGFFARDALPWPLAGGARWVDTAFAAIEGEHRPVDFDLPRTPPWRGDPEG</sequence>
<gene>
    <name evidence="4" type="ORF">UFOPK2683_00205</name>
    <name evidence="5" type="ORF">UFOPK3605_01489</name>
    <name evidence="6" type="ORF">UFOPK3897_01829</name>
    <name evidence="7" type="ORF">UFOPK4121_01605</name>
</gene>
<evidence type="ECO:0000313" key="4">
    <source>
        <dbReference type="EMBL" id="CAB4714716.1"/>
    </source>
</evidence>
<dbReference type="EMBL" id="CAFBMM010000112">
    <property type="protein sequence ID" value="CAB4917480.1"/>
    <property type="molecule type" value="Genomic_DNA"/>
</dbReference>
<evidence type="ECO:0000313" key="7">
    <source>
        <dbReference type="EMBL" id="CAB5033136.1"/>
    </source>
</evidence>
<dbReference type="InterPro" id="IPR059176">
    <property type="entry name" value="UDP-X_N"/>
</dbReference>
<evidence type="ECO:0000313" key="6">
    <source>
        <dbReference type="EMBL" id="CAB4992814.1"/>
    </source>
</evidence>
<dbReference type="AlphaFoldDB" id="A0A6J7HMW3"/>
<dbReference type="InterPro" id="IPR000086">
    <property type="entry name" value="NUDIX_hydrolase_dom"/>
</dbReference>
<dbReference type="Gene3D" id="3.90.79.10">
    <property type="entry name" value="Nucleoside Triphosphate Pyrophosphohydrolase"/>
    <property type="match status" value="1"/>
</dbReference>
<dbReference type="PANTHER" id="PTHR43046">
    <property type="entry name" value="GDP-MANNOSE MANNOSYL HYDROLASE"/>
    <property type="match status" value="1"/>
</dbReference>
<dbReference type="PROSITE" id="PS51462">
    <property type="entry name" value="NUDIX"/>
    <property type="match status" value="1"/>
</dbReference>
<dbReference type="GO" id="GO:0016787">
    <property type="term" value="F:hydrolase activity"/>
    <property type="evidence" value="ECO:0007669"/>
    <property type="project" value="UniProtKB-KW"/>
</dbReference>
<keyword evidence="2" id="KW-0378">Hydrolase</keyword>
<dbReference type="InterPro" id="IPR015797">
    <property type="entry name" value="NUDIX_hydrolase-like_dom_sf"/>
</dbReference>
<accession>A0A6J7HMW3</accession>
<dbReference type="Gene3D" id="6.10.250.1120">
    <property type="match status" value="1"/>
</dbReference>
<evidence type="ECO:0000259" key="3">
    <source>
        <dbReference type="PROSITE" id="PS51462"/>
    </source>
</evidence>
<dbReference type="SUPFAM" id="SSF55811">
    <property type="entry name" value="Nudix"/>
    <property type="match status" value="1"/>
</dbReference>
<name>A0A6J7HMW3_9ZZZZ</name>
<proteinExistence type="predicted"/>
<protein>
    <submittedName>
        <fullName evidence="5">Unannotated protein</fullName>
    </submittedName>
</protein>
<feature type="domain" description="Nudix hydrolase" evidence="3">
    <location>
        <begin position="80"/>
        <end position="206"/>
    </location>
</feature>
<comment type="cofactor">
    <cofactor evidence="1">
        <name>Mg(2+)</name>
        <dbReference type="ChEBI" id="CHEBI:18420"/>
    </cofactor>
</comment>
<evidence type="ECO:0000256" key="2">
    <source>
        <dbReference type="ARBA" id="ARBA00022801"/>
    </source>
</evidence>
<dbReference type="EMBL" id="CAEZYK010000006">
    <property type="protein sequence ID" value="CAB4714716.1"/>
    <property type="molecule type" value="Genomic_DNA"/>
</dbReference>
<dbReference type="PANTHER" id="PTHR43046:SF16">
    <property type="entry name" value="ADP-RIBOSE PYROPHOSPHATASE YJHB-RELATED"/>
    <property type="match status" value="1"/>
</dbReference>
<dbReference type="EMBL" id="CAFBOF010000101">
    <property type="protein sequence ID" value="CAB4992814.1"/>
    <property type="molecule type" value="Genomic_DNA"/>
</dbReference>
<dbReference type="Pfam" id="PF12535">
    <property type="entry name" value="Nudix_N"/>
    <property type="match status" value="1"/>
</dbReference>
<evidence type="ECO:0000256" key="1">
    <source>
        <dbReference type="ARBA" id="ARBA00001946"/>
    </source>
</evidence>